<dbReference type="PROSITE" id="PS51257">
    <property type="entry name" value="PROKAR_LIPOPROTEIN"/>
    <property type="match status" value="1"/>
</dbReference>
<evidence type="ECO:0008006" key="5">
    <source>
        <dbReference type="Google" id="ProtNLM"/>
    </source>
</evidence>
<sequence>MKLALPRLTIAALGAGLLLAGCANHPARSGSANPPQATGEARPAPAAPSSESRQTRAGNEERGTAANPAGKASLPETTGVPACDDYLASYVACHQAAQIYKPDQIQGRYEAMRTSLLRDSQDPKIRPNLAARCNSLASQLRQALHGKSCQSAPATSGSQAGD</sequence>
<organism evidence="3 4">
    <name type="scientific">Frateuria flava</name>
    <dbReference type="NCBI Taxonomy" id="2821489"/>
    <lineage>
        <taxon>Bacteria</taxon>
        <taxon>Pseudomonadati</taxon>
        <taxon>Pseudomonadota</taxon>
        <taxon>Gammaproteobacteria</taxon>
        <taxon>Lysobacterales</taxon>
        <taxon>Rhodanobacteraceae</taxon>
        <taxon>Frateuria</taxon>
    </lineage>
</organism>
<proteinExistence type="predicted"/>
<evidence type="ECO:0000256" key="1">
    <source>
        <dbReference type="SAM" id="MobiDB-lite"/>
    </source>
</evidence>
<dbReference type="Proteomes" id="UP000823790">
    <property type="component" value="Unassembled WGS sequence"/>
</dbReference>
<feature type="compositionally biased region" description="Low complexity" evidence="1">
    <location>
        <begin position="40"/>
        <end position="52"/>
    </location>
</feature>
<feature type="signal peptide" evidence="2">
    <location>
        <begin position="1"/>
        <end position="20"/>
    </location>
</feature>
<reference evidence="3 4" key="1">
    <citation type="submission" date="2021-04" db="EMBL/GenBank/DDBJ databases">
        <authorList>
            <person name="Huq M.A."/>
        </authorList>
    </citation>
    <scope>NUCLEOTIDE SEQUENCE [LARGE SCALE GENOMIC DNA]</scope>
    <source>
        <strain evidence="3 4">MAH-13</strain>
    </source>
</reference>
<protein>
    <recommendedName>
        <fullName evidence="5">Lipoprotein</fullName>
    </recommendedName>
</protein>
<evidence type="ECO:0000313" key="3">
    <source>
        <dbReference type="EMBL" id="MBP1472744.1"/>
    </source>
</evidence>
<keyword evidence="4" id="KW-1185">Reference proteome</keyword>
<keyword evidence="2" id="KW-0732">Signal</keyword>
<accession>A0ABS4DI69</accession>
<evidence type="ECO:0000256" key="2">
    <source>
        <dbReference type="SAM" id="SignalP"/>
    </source>
</evidence>
<dbReference type="RefSeq" id="WP_209614481.1">
    <property type="nucleotide sequence ID" value="NZ_JAGJRS010000001.1"/>
</dbReference>
<evidence type="ECO:0000313" key="4">
    <source>
        <dbReference type="Proteomes" id="UP000823790"/>
    </source>
</evidence>
<gene>
    <name evidence="3" type="ORF">J7I44_00395</name>
</gene>
<dbReference type="EMBL" id="JAGJRS010000001">
    <property type="protein sequence ID" value="MBP1472744.1"/>
    <property type="molecule type" value="Genomic_DNA"/>
</dbReference>
<feature type="region of interest" description="Disordered" evidence="1">
    <location>
        <begin position="25"/>
        <end position="78"/>
    </location>
</feature>
<feature type="chain" id="PRO_5046385690" description="Lipoprotein" evidence="2">
    <location>
        <begin position="21"/>
        <end position="162"/>
    </location>
</feature>
<name>A0ABS4DI69_9GAMM</name>
<comment type="caution">
    <text evidence="3">The sequence shown here is derived from an EMBL/GenBank/DDBJ whole genome shotgun (WGS) entry which is preliminary data.</text>
</comment>